<comment type="catalytic activity">
    <reaction evidence="9">
        <text>S-hexadecanoyl-L-cysteinyl-[protein] + H2O = L-cysteinyl-[protein] + hexadecanoate + H(+)</text>
        <dbReference type="Rhea" id="RHEA:19233"/>
        <dbReference type="Rhea" id="RHEA-COMP:10131"/>
        <dbReference type="Rhea" id="RHEA-COMP:11032"/>
        <dbReference type="ChEBI" id="CHEBI:7896"/>
        <dbReference type="ChEBI" id="CHEBI:15377"/>
        <dbReference type="ChEBI" id="CHEBI:15378"/>
        <dbReference type="ChEBI" id="CHEBI:29950"/>
        <dbReference type="ChEBI" id="CHEBI:74151"/>
        <dbReference type="EC" id="3.1.2.22"/>
    </reaction>
</comment>
<dbReference type="GO" id="GO:0006631">
    <property type="term" value="P:fatty acid metabolic process"/>
    <property type="evidence" value="ECO:0007669"/>
    <property type="project" value="UniProtKB-KW"/>
</dbReference>
<keyword evidence="6" id="KW-0276">Fatty acid metabolism</keyword>
<evidence type="ECO:0000256" key="4">
    <source>
        <dbReference type="ARBA" id="ARBA00022487"/>
    </source>
</evidence>
<evidence type="ECO:0000256" key="7">
    <source>
        <dbReference type="ARBA" id="ARBA00029392"/>
    </source>
</evidence>
<keyword evidence="12" id="KW-1185">Reference proteome</keyword>
<organism evidence="11 12">
    <name type="scientific">Komagataella pastoris</name>
    <name type="common">Yeast</name>
    <name type="synonym">Pichia pastoris</name>
    <dbReference type="NCBI Taxonomy" id="4922"/>
    <lineage>
        <taxon>Eukaryota</taxon>
        <taxon>Fungi</taxon>
        <taxon>Dikarya</taxon>
        <taxon>Ascomycota</taxon>
        <taxon>Saccharomycotina</taxon>
        <taxon>Pichiomycetes</taxon>
        <taxon>Pichiales</taxon>
        <taxon>Pichiaceae</taxon>
        <taxon>Komagataella</taxon>
    </lineage>
</organism>
<dbReference type="InterPro" id="IPR050565">
    <property type="entry name" value="LYPA1-2/EST-like"/>
</dbReference>
<reference evidence="11 12" key="1">
    <citation type="submission" date="2016-02" db="EMBL/GenBank/DDBJ databases">
        <title>Comparative genomic and transcriptomic foundation for Pichia pastoris.</title>
        <authorList>
            <person name="Love K.R."/>
            <person name="Shah K.A."/>
            <person name="Whittaker C.A."/>
            <person name="Wu J."/>
            <person name="Bartlett M.C."/>
            <person name="Ma D."/>
            <person name="Leeson R.L."/>
            <person name="Priest M."/>
            <person name="Young S.K."/>
            <person name="Love J.C."/>
        </authorList>
    </citation>
    <scope>NUCLEOTIDE SEQUENCE [LARGE SCALE GENOMIC DNA]</scope>
    <source>
        <strain evidence="11 12">ATCC 28485</strain>
    </source>
</reference>
<keyword evidence="4" id="KW-0719">Serine esterase</keyword>
<dbReference type="InterPro" id="IPR003140">
    <property type="entry name" value="PLipase/COase/thioEstase"/>
</dbReference>
<evidence type="ECO:0000313" key="11">
    <source>
        <dbReference type="EMBL" id="ANZ78101.1"/>
    </source>
</evidence>
<dbReference type="Gene3D" id="3.40.50.1820">
    <property type="entry name" value="alpha/beta hydrolase"/>
    <property type="match status" value="1"/>
</dbReference>
<dbReference type="GO" id="GO:0005737">
    <property type="term" value="C:cytoplasm"/>
    <property type="evidence" value="ECO:0007669"/>
    <property type="project" value="TreeGrafter"/>
</dbReference>
<evidence type="ECO:0000256" key="1">
    <source>
        <dbReference type="ARBA" id="ARBA00006499"/>
    </source>
</evidence>
<dbReference type="Proteomes" id="UP000094565">
    <property type="component" value="Chromosome 4"/>
</dbReference>
<dbReference type="EMBL" id="CP014587">
    <property type="protein sequence ID" value="ANZ78101.1"/>
    <property type="molecule type" value="Genomic_DNA"/>
</dbReference>
<dbReference type="AlphaFoldDB" id="A0A1B2JJG8"/>
<comment type="function">
    <text evidence="7">Hydrolyzes fatty acids from S-acylated cysteine residues in proteins with a strong preference for palmitoylated G-alpha proteins over other acyl substrates. Mediates the deacylation of G-alpha proteins such as GPA1 in vivo, but has weak or no activity toward palmitoylated Ras proteins. Has weak lysophospholipase activity in vitro; however such activity may not exist in vivo.</text>
</comment>
<comment type="similarity">
    <text evidence="1">Belongs to the AB hydrolase superfamily. AB hydrolase 2 family.</text>
</comment>
<keyword evidence="6" id="KW-0443">Lipid metabolism</keyword>
<dbReference type="SUPFAM" id="SSF53474">
    <property type="entry name" value="alpha/beta-Hydrolases"/>
    <property type="match status" value="1"/>
</dbReference>
<gene>
    <name evidence="11" type="primary">YLR118C</name>
    <name evidence="11" type="ORF">ATY40_BA7505079</name>
</gene>
<evidence type="ECO:0000256" key="8">
    <source>
        <dbReference type="ARBA" id="ARBA00031195"/>
    </source>
</evidence>
<dbReference type="InterPro" id="IPR029058">
    <property type="entry name" value="AB_hydrolase_fold"/>
</dbReference>
<keyword evidence="5" id="KW-0378">Hydrolase</keyword>
<dbReference type="EC" id="3.1.2.22" evidence="2"/>
<dbReference type="Pfam" id="PF02230">
    <property type="entry name" value="Abhydrolase_2"/>
    <property type="match status" value="1"/>
</dbReference>
<evidence type="ECO:0000313" key="12">
    <source>
        <dbReference type="Proteomes" id="UP000094565"/>
    </source>
</evidence>
<dbReference type="OrthoDB" id="2418081at2759"/>
<evidence type="ECO:0000256" key="3">
    <source>
        <dbReference type="ARBA" id="ARBA00014923"/>
    </source>
</evidence>
<evidence type="ECO:0000256" key="6">
    <source>
        <dbReference type="ARBA" id="ARBA00022832"/>
    </source>
</evidence>
<dbReference type="PANTHER" id="PTHR10655:SF17">
    <property type="entry name" value="LYSOPHOSPHOLIPASE-LIKE PROTEIN 1"/>
    <property type="match status" value="1"/>
</dbReference>
<evidence type="ECO:0000256" key="2">
    <source>
        <dbReference type="ARBA" id="ARBA00012423"/>
    </source>
</evidence>
<sequence>MVLGPVVIPAIKGPAKGAMIIVHGLGDSGEGWRFFGELFGRYFPDVTTILPNAPEMPVTVNGGYVMRSWFDIYEFGNPKAKQDVDGILKSARVLQDLVKEQVSKGIDPSKIVLGGFSQGASLSLIAASTLDIKIGGVIAMSGFISIPKELTPLIKSANKDTPFFQGHGTADPVIQFTYGEQCRDFFQSHGFSNYQFHSYAGMQHSTSDEELRHIFQFLSKAYT</sequence>
<name>A0A1B2JJG8_PICPA</name>
<evidence type="ECO:0000256" key="9">
    <source>
        <dbReference type="ARBA" id="ARBA00047337"/>
    </source>
</evidence>
<evidence type="ECO:0000259" key="10">
    <source>
        <dbReference type="Pfam" id="PF02230"/>
    </source>
</evidence>
<proteinExistence type="inferred from homology"/>
<protein>
    <recommendedName>
        <fullName evidence="3">Acyl-protein thioesterase 1</fullName>
        <ecNumber evidence="2">3.1.2.22</ecNumber>
    </recommendedName>
    <alternativeName>
        <fullName evidence="8">Palmitoyl-protein hydrolase</fullName>
    </alternativeName>
</protein>
<dbReference type="PANTHER" id="PTHR10655">
    <property type="entry name" value="LYSOPHOSPHOLIPASE-RELATED"/>
    <property type="match status" value="1"/>
</dbReference>
<dbReference type="GO" id="GO:0008474">
    <property type="term" value="F:palmitoyl-(protein) hydrolase activity"/>
    <property type="evidence" value="ECO:0007669"/>
    <property type="project" value="UniProtKB-EC"/>
</dbReference>
<dbReference type="GO" id="GO:0052689">
    <property type="term" value="F:carboxylic ester hydrolase activity"/>
    <property type="evidence" value="ECO:0007669"/>
    <property type="project" value="UniProtKB-KW"/>
</dbReference>
<feature type="domain" description="Phospholipase/carboxylesterase/thioesterase" evidence="10">
    <location>
        <begin position="9"/>
        <end position="220"/>
    </location>
</feature>
<evidence type="ECO:0000256" key="5">
    <source>
        <dbReference type="ARBA" id="ARBA00022801"/>
    </source>
</evidence>
<accession>A0A1B2JJG8</accession>